<proteinExistence type="predicted"/>
<dbReference type="Proteomes" id="UP000641932">
    <property type="component" value="Unassembled WGS sequence"/>
</dbReference>
<evidence type="ECO:0000313" key="1">
    <source>
        <dbReference type="EMBL" id="GGO87787.1"/>
    </source>
</evidence>
<evidence type="ECO:0000313" key="2">
    <source>
        <dbReference type="Proteomes" id="UP000641932"/>
    </source>
</evidence>
<dbReference type="EMBL" id="BMMS01000010">
    <property type="protein sequence ID" value="GGO87787.1"/>
    <property type="molecule type" value="Genomic_DNA"/>
</dbReference>
<keyword evidence="2" id="KW-1185">Reference proteome</keyword>
<gene>
    <name evidence="1" type="ORF">GCM10012280_27060</name>
</gene>
<dbReference type="RefSeq" id="WP_189131867.1">
    <property type="nucleotide sequence ID" value="NZ_BMMS01000010.1"/>
</dbReference>
<reference evidence="1" key="1">
    <citation type="journal article" date="2014" name="Int. J. Syst. Evol. Microbiol.">
        <title>Complete genome sequence of Corynebacterium casei LMG S-19264T (=DSM 44701T), isolated from a smear-ripened cheese.</title>
        <authorList>
            <consortium name="US DOE Joint Genome Institute (JGI-PGF)"/>
            <person name="Walter F."/>
            <person name="Albersmeier A."/>
            <person name="Kalinowski J."/>
            <person name="Ruckert C."/>
        </authorList>
    </citation>
    <scope>NUCLEOTIDE SEQUENCE</scope>
    <source>
        <strain evidence="1">CGMCC 4.7201</strain>
    </source>
</reference>
<sequence length="96" mass="10763">MSSIRTFIDTCLDADERAVRLFESSGHTLVVPDPMSPRRVLLQAEALRVVIRAHDEDPCSACLKAPDSCPTYRAVASIWRDEPDFEERWQGISTSA</sequence>
<dbReference type="AlphaFoldDB" id="A0A917ZNC7"/>
<comment type="caution">
    <text evidence="1">The sequence shown here is derived from an EMBL/GenBank/DDBJ whole genome shotgun (WGS) entry which is preliminary data.</text>
</comment>
<name>A0A917ZNC7_9ACTN</name>
<organism evidence="1 2">
    <name type="scientific">Wenjunlia tyrosinilytica</name>
    <dbReference type="NCBI Taxonomy" id="1544741"/>
    <lineage>
        <taxon>Bacteria</taxon>
        <taxon>Bacillati</taxon>
        <taxon>Actinomycetota</taxon>
        <taxon>Actinomycetes</taxon>
        <taxon>Kitasatosporales</taxon>
        <taxon>Streptomycetaceae</taxon>
        <taxon>Wenjunlia</taxon>
    </lineage>
</organism>
<accession>A0A917ZNC7</accession>
<reference evidence="1" key="2">
    <citation type="submission" date="2020-09" db="EMBL/GenBank/DDBJ databases">
        <authorList>
            <person name="Sun Q."/>
            <person name="Zhou Y."/>
        </authorList>
    </citation>
    <scope>NUCLEOTIDE SEQUENCE</scope>
    <source>
        <strain evidence="1">CGMCC 4.7201</strain>
    </source>
</reference>
<protein>
    <submittedName>
        <fullName evidence="1">Uncharacterized protein</fullName>
    </submittedName>
</protein>